<evidence type="ECO:0000313" key="2">
    <source>
        <dbReference type="EMBL" id="KUI55254.1"/>
    </source>
</evidence>
<feature type="compositionally biased region" description="Polar residues" evidence="1">
    <location>
        <begin position="24"/>
        <end position="41"/>
    </location>
</feature>
<protein>
    <submittedName>
        <fullName evidence="2">Uncharacterized protein</fullName>
    </submittedName>
</protein>
<sequence>MRLMDSGHWDPFYPSQFKVSQNCKFSTMGPNEQPSEASPSSDDAMDAGAIFENDEYYLAPITPNGYPPPFMPMEELLDIADVDPEGFSLSEGDTPSLTETTPSLDLGALLVPPIPRSVSDDTTGGDMDSPTFSSETMSTVQNGLVTYDGHYILDLFSEIQFDPNLGLFDEPTNHVRTLDILAWSSFINDPVTPTPDPANIDEGSVRVS</sequence>
<dbReference type="Proteomes" id="UP000078576">
    <property type="component" value="Unassembled WGS sequence"/>
</dbReference>
<dbReference type="AlphaFoldDB" id="A0A194UUG7"/>
<evidence type="ECO:0000256" key="1">
    <source>
        <dbReference type="SAM" id="MobiDB-lite"/>
    </source>
</evidence>
<reference evidence="3" key="1">
    <citation type="submission" date="2014-12" db="EMBL/GenBank/DDBJ databases">
        <title>Genome Sequence of Valsa Canker Pathogens Uncovers a Specific Adaption of Colonization on Woody Bark.</title>
        <authorList>
            <person name="Yin Z."/>
            <person name="Liu H."/>
            <person name="Gao X."/>
            <person name="Li Z."/>
            <person name="Song N."/>
            <person name="Ke X."/>
            <person name="Dai Q."/>
            <person name="Wu Y."/>
            <person name="Sun Y."/>
            <person name="Xu J.-R."/>
            <person name="Kang Z.K."/>
            <person name="Wang L."/>
            <person name="Huang L."/>
        </authorList>
    </citation>
    <scope>NUCLEOTIDE SEQUENCE [LARGE SCALE GENOMIC DNA]</scope>
    <source>
        <strain evidence="3">SXYL134</strain>
    </source>
</reference>
<evidence type="ECO:0000313" key="3">
    <source>
        <dbReference type="Proteomes" id="UP000078576"/>
    </source>
</evidence>
<keyword evidence="3" id="KW-1185">Reference proteome</keyword>
<organism evidence="2 3">
    <name type="scientific">Cytospora mali</name>
    <name type="common">Apple Valsa canker fungus</name>
    <name type="synonym">Valsa mali</name>
    <dbReference type="NCBI Taxonomy" id="578113"/>
    <lineage>
        <taxon>Eukaryota</taxon>
        <taxon>Fungi</taxon>
        <taxon>Dikarya</taxon>
        <taxon>Ascomycota</taxon>
        <taxon>Pezizomycotina</taxon>
        <taxon>Sordariomycetes</taxon>
        <taxon>Sordariomycetidae</taxon>
        <taxon>Diaporthales</taxon>
        <taxon>Cytosporaceae</taxon>
        <taxon>Cytospora</taxon>
    </lineage>
</organism>
<accession>A0A194UUG7</accession>
<gene>
    <name evidence="2" type="ORF">VP1G_02668</name>
</gene>
<proteinExistence type="predicted"/>
<dbReference type="EMBL" id="KN714679">
    <property type="protein sequence ID" value="KUI55254.1"/>
    <property type="molecule type" value="Genomic_DNA"/>
</dbReference>
<feature type="region of interest" description="Disordered" evidence="1">
    <location>
        <begin position="24"/>
        <end position="45"/>
    </location>
</feature>
<name>A0A194UUG7_CYTMA</name>